<feature type="compositionally biased region" description="Polar residues" evidence="1">
    <location>
        <begin position="35"/>
        <end position="64"/>
    </location>
</feature>
<evidence type="ECO:0000256" key="2">
    <source>
        <dbReference type="SAM" id="SignalP"/>
    </source>
</evidence>
<evidence type="ECO:0000313" key="3">
    <source>
        <dbReference type="EnsemblPlants" id="Kaladp0076s0377.1.v1.1.CDS.1"/>
    </source>
</evidence>
<evidence type="ECO:0000313" key="4">
    <source>
        <dbReference type="Proteomes" id="UP000594263"/>
    </source>
</evidence>
<feature type="region of interest" description="Disordered" evidence="1">
    <location>
        <begin position="35"/>
        <end position="98"/>
    </location>
</feature>
<accession>A0A7N0UPJ2</accession>
<dbReference type="EnsemblPlants" id="Kaladp0076s0377.1.v1.1">
    <property type="protein sequence ID" value="Kaladp0076s0377.1.v1.1.CDS.1"/>
    <property type="gene ID" value="Kaladp0076s0377.v1.1"/>
</dbReference>
<name>A0A7N0UPJ2_KALFE</name>
<protein>
    <submittedName>
        <fullName evidence="3">Uncharacterized protein</fullName>
    </submittedName>
</protein>
<proteinExistence type="predicted"/>
<organism evidence="3 4">
    <name type="scientific">Kalanchoe fedtschenkoi</name>
    <name type="common">Lavender scallops</name>
    <name type="synonym">South American air plant</name>
    <dbReference type="NCBI Taxonomy" id="63787"/>
    <lineage>
        <taxon>Eukaryota</taxon>
        <taxon>Viridiplantae</taxon>
        <taxon>Streptophyta</taxon>
        <taxon>Embryophyta</taxon>
        <taxon>Tracheophyta</taxon>
        <taxon>Spermatophyta</taxon>
        <taxon>Magnoliopsida</taxon>
        <taxon>eudicotyledons</taxon>
        <taxon>Gunneridae</taxon>
        <taxon>Pentapetalae</taxon>
        <taxon>Saxifragales</taxon>
        <taxon>Crassulaceae</taxon>
        <taxon>Kalanchoe</taxon>
    </lineage>
</organism>
<dbReference type="AlphaFoldDB" id="A0A7N0UPJ2"/>
<feature type="chain" id="PRO_5029734858" evidence="2">
    <location>
        <begin position="39"/>
        <end position="98"/>
    </location>
</feature>
<dbReference type="Proteomes" id="UP000594263">
    <property type="component" value="Unplaced"/>
</dbReference>
<feature type="signal peptide" evidence="2">
    <location>
        <begin position="1"/>
        <end position="38"/>
    </location>
</feature>
<evidence type="ECO:0000256" key="1">
    <source>
        <dbReference type="SAM" id="MobiDB-lite"/>
    </source>
</evidence>
<reference evidence="3" key="1">
    <citation type="submission" date="2021-01" db="UniProtKB">
        <authorList>
            <consortium name="EnsemblPlants"/>
        </authorList>
    </citation>
    <scope>IDENTIFICATION</scope>
</reference>
<dbReference type="Gramene" id="Kaladp0076s0377.1.v1.1">
    <property type="protein sequence ID" value="Kaladp0076s0377.1.v1.1.CDS.1"/>
    <property type="gene ID" value="Kaladp0076s0377.v1.1"/>
</dbReference>
<keyword evidence="2" id="KW-0732">Signal</keyword>
<keyword evidence="4" id="KW-1185">Reference proteome</keyword>
<sequence length="98" mass="10410">MAPPPSSAAPKPFHNLLLFLYASLLLYLILVTTSQTAASPSSRTISTAMNLPRTSSLGKSTGPSRENELHAVNHRPFSEEFGAAAHEVPSGPNPVSNR</sequence>